<gene>
    <name evidence="2" type="ORF">PECUL_23A023911</name>
</gene>
<evidence type="ECO:0000313" key="2">
    <source>
        <dbReference type="EMBL" id="CAH2219549.1"/>
    </source>
</evidence>
<evidence type="ECO:0000256" key="1">
    <source>
        <dbReference type="SAM" id="MobiDB-lite"/>
    </source>
</evidence>
<dbReference type="EMBL" id="OW240912">
    <property type="protein sequence ID" value="CAH2219549.1"/>
    <property type="molecule type" value="Genomic_DNA"/>
</dbReference>
<protein>
    <submittedName>
        <fullName evidence="2">Uncharacterized protein</fullName>
    </submittedName>
</protein>
<keyword evidence="3" id="KW-1185">Reference proteome</keyword>
<dbReference type="AlphaFoldDB" id="A0AAD1QZL0"/>
<feature type="region of interest" description="Disordered" evidence="1">
    <location>
        <begin position="1"/>
        <end position="25"/>
    </location>
</feature>
<accession>A0AAD1QZL0</accession>
<evidence type="ECO:0000313" key="3">
    <source>
        <dbReference type="Proteomes" id="UP001295444"/>
    </source>
</evidence>
<sequence length="147" mass="16538">MAANANPQARNGNSAIFSPSMAKAPTHTRRMLHTCMRQPGGWDPYNTQLQCLPDQSCCDARAHKKRGTLRDSRPKDTVRNQPTLTITKRFIHRLIQAPGSQHMTPLPTRDIHRSAKTELQTQQTATLRFSMEHPKDSLYSYASQGIG</sequence>
<reference evidence="2" key="1">
    <citation type="submission" date="2022-03" db="EMBL/GenBank/DDBJ databases">
        <authorList>
            <person name="Alioto T."/>
            <person name="Alioto T."/>
            <person name="Gomez Garrido J."/>
        </authorList>
    </citation>
    <scope>NUCLEOTIDE SEQUENCE</scope>
</reference>
<organism evidence="2 3">
    <name type="scientific">Pelobates cultripes</name>
    <name type="common">Western spadefoot toad</name>
    <dbReference type="NCBI Taxonomy" id="61616"/>
    <lineage>
        <taxon>Eukaryota</taxon>
        <taxon>Metazoa</taxon>
        <taxon>Chordata</taxon>
        <taxon>Craniata</taxon>
        <taxon>Vertebrata</taxon>
        <taxon>Euteleostomi</taxon>
        <taxon>Amphibia</taxon>
        <taxon>Batrachia</taxon>
        <taxon>Anura</taxon>
        <taxon>Pelobatoidea</taxon>
        <taxon>Pelobatidae</taxon>
        <taxon>Pelobates</taxon>
    </lineage>
</organism>
<name>A0AAD1QZL0_PELCU</name>
<dbReference type="Proteomes" id="UP001295444">
    <property type="component" value="Chromosome 01"/>
</dbReference>
<feature type="compositionally biased region" description="Polar residues" evidence="1">
    <location>
        <begin position="1"/>
        <end position="17"/>
    </location>
</feature>
<proteinExistence type="predicted"/>